<reference evidence="1" key="1">
    <citation type="journal article" date="2014" name="Nat. Commun.">
        <title>The tobacco genome sequence and its comparison with those of tomato and potato.</title>
        <authorList>
            <person name="Sierro N."/>
            <person name="Battey J.N."/>
            <person name="Ouadi S."/>
            <person name="Bakaher N."/>
            <person name="Bovet L."/>
            <person name="Willig A."/>
            <person name="Goepfert S."/>
            <person name="Peitsch M.C."/>
            <person name="Ivanov N.V."/>
        </authorList>
    </citation>
    <scope>NUCLEOTIDE SEQUENCE [LARGE SCALE GENOMIC DNA]</scope>
</reference>
<evidence type="ECO:0000313" key="2">
    <source>
        <dbReference type="RefSeq" id="XP_075098837.1"/>
    </source>
</evidence>
<evidence type="ECO:0000313" key="1">
    <source>
        <dbReference type="Proteomes" id="UP000790787"/>
    </source>
</evidence>
<dbReference type="Proteomes" id="UP000790787">
    <property type="component" value="Chromosome 22"/>
</dbReference>
<dbReference type="RefSeq" id="XP_075098837.1">
    <property type="nucleotide sequence ID" value="XM_075242736.1"/>
</dbReference>
<name>A0AC58TNN1_TOBAC</name>
<reference evidence="2" key="2">
    <citation type="submission" date="2025-08" db="UniProtKB">
        <authorList>
            <consortium name="RefSeq"/>
        </authorList>
    </citation>
    <scope>IDENTIFICATION</scope>
    <source>
        <tissue evidence="2">Leaf</tissue>
    </source>
</reference>
<protein>
    <submittedName>
        <fullName evidence="2">Uncharacterized protein LOC142175749</fullName>
    </submittedName>
</protein>
<sequence length="823" mass="92997">MCSLLKRSAFGYRECLLDYSHLEGHYATTLQNVYGIPDGEELGSSFAKLSLALEAQSAVRLDMLFGAISEHDVDGMLDTIEELSTLGVMAKGTRSTENATEESDLRELMQKLVADVGALAGEVSNLDQTVLELKEQLTHSGENRRDKTPMQHEGEPSDERSPREKSPASYNHHNCNFSRWSRMEFLRFNGEDLKSWLFKIEQFFSMEKVPAEERVEVAAMQLEGEAIQWHLVFMRYRQYLKPATWTEYVMAMMERFGVDFDDPMEEIKKIRQTGTVKEYQAVYKTARIQEAYLAAIRQPSLVSYTPSNAPRKIMDQRNNNRSLLPTPSQGNVVTSKGFSRRTLSIEEMNEKRAKGLCYFCNEKYVLGHKCKNAKQIYVLELEGMEENHDTEVEGELILQEEEFNQLEPAQPIEQMEIFIHALNGSLGYRTLKVTGYHAKKALNILIDTGSSHNFIDPDLVHHLECKIRSTTPQMVAAANGNMMVDRMCTITWLLQGAEFSAEFLLLPLGSCGVVLAVQWLLTLGDIKMNFKKLTMEFWYRGKKHLLRGAGNQVKVQEAGRIAKHTGNTSQLCMIQVVPMESVGEQWHSHKAKEEPKTDVRLTQLLSEYSKLFEEPTELPPSRGVFDYRIVLQSGTEPVNKRPYRYPSVKKDIIEGLVQQMLDQGIIQPSCSPFASPVVLVGKKDEAVRNWPTPTTLKQLKGFLGLAGYYRRFIKGFGVICKPLTELTKKNNFKWSTIADATFVELKEALTQAPVLAFPDASKAFIVETDASGSGIGAMLMQEGHPIAFIIKALSPRHAALSVYDRELLAVVHAVSKWSQYLLG</sequence>
<accession>A0AC58TNN1</accession>
<keyword evidence="1" id="KW-1185">Reference proteome</keyword>
<organism evidence="1 2">
    <name type="scientific">Nicotiana tabacum</name>
    <name type="common">Common tobacco</name>
    <dbReference type="NCBI Taxonomy" id="4097"/>
    <lineage>
        <taxon>Eukaryota</taxon>
        <taxon>Viridiplantae</taxon>
        <taxon>Streptophyta</taxon>
        <taxon>Embryophyta</taxon>
        <taxon>Tracheophyta</taxon>
        <taxon>Spermatophyta</taxon>
        <taxon>Magnoliopsida</taxon>
        <taxon>eudicotyledons</taxon>
        <taxon>Gunneridae</taxon>
        <taxon>Pentapetalae</taxon>
        <taxon>asterids</taxon>
        <taxon>lamiids</taxon>
        <taxon>Solanales</taxon>
        <taxon>Solanaceae</taxon>
        <taxon>Nicotianoideae</taxon>
        <taxon>Nicotianeae</taxon>
        <taxon>Nicotiana</taxon>
    </lineage>
</organism>
<gene>
    <name evidence="2" type="primary">LOC142175749</name>
</gene>
<proteinExistence type="predicted"/>